<comment type="caution">
    <text evidence="2">The sequence shown here is derived from an EMBL/GenBank/DDBJ whole genome shotgun (WGS) entry which is preliminary data.</text>
</comment>
<accession>A0ABR0GDG5</accession>
<proteinExistence type="predicted"/>
<evidence type="ECO:0000313" key="3">
    <source>
        <dbReference type="Proteomes" id="UP001323405"/>
    </source>
</evidence>
<sequence length="442" mass="46294">MPIARVSLSPSNLACFATESFATETTTLNCIDTVLSLTTSTSTVEATSNITATQEEITTVYAVTNVVTTTATTTATADPTPEGKTRKRQAPFGPFGPFGPGRPFGSGRPFGQFGSFGPFGPFGLRLRTRTSSSTQSRTTRTSSLRMSSSRTSSSTRSSIRQGSSTQRNIATSTTTETTEMVTATTSSAPVCSDYTKYWSACSCIGAVADITETVTAEIAETSMSVISATASNTISSTSVFVVDETVTTTDYPLPVQTINVVVVGGIYSARYLSGSDNSYISSAANLAGATNILYRPGEQPLLAADPRIKLYARQYDTSPHGILYFASDQVAAGRGDAVVTCKVDQDGLVICIAPETGYTKLTTCPSSGIFTLSAPDYRSPGCAEPVQFKVGNRVSKLVTLGDPSQFRGMYLTGSVSASLSFSDSAGGATDFGHTSSGLWDVS</sequence>
<gene>
    <name evidence="2" type="ORF">QC762_510082</name>
</gene>
<feature type="region of interest" description="Disordered" evidence="1">
    <location>
        <begin position="72"/>
        <end position="110"/>
    </location>
</feature>
<evidence type="ECO:0000313" key="2">
    <source>
        <dbReference type="EMBL" id="KAK4653795.1"/>
    </source>
</evidence>
<dbReference type="GeneID" id="87911324"/>
<reference evidence="2 3" key="1">
    <citation type="journal article" date="2023" name="bioRxiv">
        <title>High-quality genome assemblies of four members of thePodospora anserinaspecies complex.</title>
        <authorList>
            <person name="Ament-Velasquez S.L."/>
            <person name="Vogan A.A."/>
            <person name="Wallerman O."/>
            <person name="Hartmann F."/>
            <person name="Gautier V."/>
            <person name="Silar P."/>
            <person name="Giraud T."/>
            <person name="Johannesson H."/>
        </authorList>
    </citation>
    <scope>NUCLEOTIDE SEQUENCE [LARGE SCALE GENOMIC DNA]</scope>
    <source>
        <strain evidence="2 3">CBS 415.72m</strain>
    </source>
</reference>
<protein>
    <submittedName>
        <fullName evidence="2">Uncharacterized protein</fullName>
    </submittedName>
</protein>
<feature type="region of interest" description="Disordered" evidence="1">
    <location>
        <begin position="124"/>
        <end position="180"/>
    </location>
</feature>
<organism evidence="2 3">
    <name type="scientific">Podospora pseudocomata</name>
    <dbReference type="NCBI Taxonomy" id="2093779"/>
    <lineage>
        <taxon>Eukaryota</taxon>
        <taxon>Fungi</taxon>
        <taxon>Dikarya</taxon>
        <taxon>Ascomycota</taxon>
        <taxon>Pezizomycotina</taxon>
        <taxon>Sordariomycetes</taxon>
        <taxon>Sordariomycetidae</taxon>
        <taxon>Sordariales</taxon>
        <taxon>Podosporaceae</taxon>
        <taxon>Podospora</taxon>
    </lineage>
</organism>
<evidence type="ECO:0000256" key="1">
    <source>
        <dbReference type="SAM" id="MobiDB-lite"/>
    </source>
</evidence>
<keyword evidence="3" id="KW-1185">Reference proteome</keyword>
<name>A0ABR0GDG5_9PEZI</name>
<dbReference type="Proteomes" id="UP001323405">
    <property type="component" value="Unassembled WGS sequence"/>
</dbReference>
<dbReference type="EMBL" id="JAFFHA010000007">
    <property type="protein sequence ID" value="KAK4653795.1"/>
    <property type="molecule type" value="Genomic_DNA"/>
</dbReference>
<dbReference type="RefSeq" id="XP_062742770.1">
    <property type="nucleotide sequence ID" value="XM_062891417.1"/>
</dbReference>